<evidence type="ECO:0000313" key="7">
    <source>
        <dbReference type="Proteomes" id="UP000610303"/>
    </source>
</evidence>
<dbReference type="InterPro" id="IPR001492">
    <property type="entry name" value="Flagellin"/>
</dbReference>
<dbReference type="Proteomes" id="UP000610303">
    <property type="component" value="Unassembled WGS sequence"/>
</dbReference>
<protein>
    <submittedName>
        <fullName evidence="6">Flagellar hook-associated protein FlgL</fullName>
    </submittedName>
</protein>
<dbReference type="Pfam" id="PF00700">
    <property type="entry name" value="Flagellin_C"/>
    <property type="match status" value="1"/>
</dbReference>
<evidence type="ECO:0000259" key="5">
    <source>
        <dbReference type="Pfam" id="PF00700"/>
    </source>
</evidence>
<dbReference type="EMBL" id="BMRJ01000001">
    <property type="protein sequence ID" value="GGR18908.1"/>
    <property type="molecule type" value="Genomic_DNA"/>
</dbReference>
<evidence type="ECO:0000259" key="4">
    <source>
        <dbReference type="Pfam" id="PF00669"/>
    </source>
</evidence>
<sequence>MMNRVTTMSIAQSSARNLQLAASQLARAQQRATDFKAITKPSDDPAATARAMQVRAEQRANLQYARNIQDGNAWLSTIDSALQSTTSLLGRARDLTLQGANDGALSQTQKDAIAAELDAVRDLLLAQANSSYAGRQVFAGTSDQPAFDASYAFSGGAGTVERRVDAGTTVRVDVDGSSVFGVGADSVFATIDRIAAGLRAGTPVGGELSALDVHRSAVLDAHAAAGARHATVLQSVDRNLAQKIDLEATRSRLEDIDVATAAIELSTSEIAHQAALAATARAVRPTLMDYLR</sequence>
<keyword evidence="7" id="KW-1185">Reference proteome</keyword>
<dbReference type="NCBIfam" id="TIGR02550">
    <property type="entry name" value="flagell_flgL"/>
    <property type="match status" value="1"/>
</dbReference>
<comment type="caution">
    <text evidence="6">The sequence shown here is derived from an EMBL/GenBank/DDBJ whole genome shotgun (WGS) entry which is preliminary data.</text>
</comment>
<dbReference type="GO" id="GO:0071973">
    <property type="term" value="P:bacterial-type flagellum-dependent cell motility"/>
    <property type="evidence" value="ECO:0007669"/>
    <property type="project" value="InterPro"/>
</dbReference>
<dbReference type="AlphaFoldDB" id="A0A918CEF4"/>
<dbReference type="GO" id="GO:0009424">
    <property type="term" value="C:bacterial-type flagellum hook"/>
    <property type="evidence" value="ECO:0007669"/>
    <property type="project" value="InterPro"/>
</dbReference>
<evidence type="ECO:0000256" key="2">
    <source>
        <dbReference type="ARBA" id="ARBA00005709"/>
    </source>
</evidence>
<accession>A0A918CEF4</accession>
<dbReference type="Pfam" id="PF00669">
    <property type="entry name" value="Flagellin_N"/>
    <property type="match status" value="1"/>
</dbReference>
<feature type="domain" description="Flagellin C-terminal" evidence="5">
    <location>
        <begin position="221"/>
        <end position="291"/>
    </location>
</feature>
<proteinExistence type="inferred from homology"/>
<keyword evidence="6" id="KW-0966">Cell projection</keyword>
<evidence type="ECO:0000256" key="1">
    <source>
        <dbReference type="ARBA" id="ARBA00004365"/>
    </source>
</evidence>
<dbReference type="Gene3D" id="1.20.1330.10">
    <property type="entry name" value="f41 fragment of flagellin, N-terminal domain"/>
    <property type="match status" value="1"/>
</dbReference>
<feature type="domain" description="Flagellin N-terminal" evidence="4">
    <location>
        <begin position="6"/>
        <end position="142"/>
    </location>
</feature>
<dbReference type="PANTHER" id="PTHR42792">
    <property type="entry name" value="FLAGELLIN"/>
    <property type="match status" value="1"/>
</dbReference>
<dbReference type="InterPro" id="IPR046358">
    <property type="entry name" value="Flagellin_C"/>
</dbReference>
<dbReference type="PANTHER" id="PTHR42792:SF1">
    <property type="entry name" value="FLAGELLAR HOOK-ASSOCIATED PROTEIN 3"/>
    <property type="match status" value="1"/>
</dbReference>
<keyword evidence="6" id="KW-0969">Cilium</keyword>
<organism evidence="6 7">
    <name type="scientific">Agromyces mediolanus</name>
    <name type="common">Corynebacterium mediolanum</name>
    <dbReference type="NCBI Taxonomy" id="41986"/>
    <lineage>
        <taxon>Bacteria</taxon>
        <taxon>Bacillati</taxon>
        <taxon>Actinomycetota</taxon>
        <taxon>Actinomycetes</taxon>
        <taxon>Micrococcales</taxon>
        <taxon>Microbacteriaceae</taxon>
        <taxon>Agromyces</taxon>
    </lineage>
</organism>
<evidence type="ECO:0000313" key="6">
    <source>
        <dbReference type="EMBL" id="GGR18908.1"/>
    </source>
</evidence>
<dbReference type="InterPro" id="IPR013384">
    <property type="entry name" value="Flagell_FlgL"/>
</dbReference>
<name>A0A918CEF4_AGRME</name>
<keyword evidence="3" id="KW-0975">Bacterial flagellum</keyword>
<dbReference type="GO" id="GO:0005198">
    <property type="term" value="F:structural molecule activity"/>
    <property type="evidence" value="ECO:0007669"/>
    <property type="project" value="InterPro"/>
</dbReference>
<comment type="similarity">
    <text evidence="2">Belongs to the bacterial flagellin family.</text>
</comment>
<evidence type="ECO:0000256" key="3">
    <source>
        <dbReference type="ARBA" id="ARBA00023143"/>
    </source>
</evidence>
<keyword evidence="6" id="KW-0282">Flagellum</keyword>
<dbReference type="SUPFAM" id="SSF64518">
    <property type="entry name" value="Phase 1 flagellin"/>
    <property type="match status" value="1"/>
</dbReference>
<reference evidence="6" key="1">
    <citation type="journal article" date="2014" name="Int. J. Syst. Evol. Microbiol.">
        <title>Complete genome sequence of Corynebacterium casei LMG S-19264T (=DSM 44701T), isolated from a smear-ripened cheese.</title>
        <authorList>
            <consortium name="US DOE Joint Genome Institute (JGI-PGF)"/>
            <person name="Walter F."/>
            <person name="Albersmeier A."/>
            <person name="Kalinowski J."/>
            <person name="Ruckert C."/>
        </authorList>
    </citation>
    <scope>NUCLEOTIDE SEQUENCE</scope>
    <source>
        <strain evidence="6">JCM 3346</strain>
    </source>
</reference>
<reference evidence="6" key="2">
    <citation type="submission" date="2020-09" db="EMBL/GenBank/DDBJ databases">
        <authorList>
            <person name="Sun Q."/>
            <person name="Ohkuma M."/>
        </authorList>
    </citation>
    <scope>NUCLEOTIDE SEQUENCE</scope>
    <source>
        <strain evidence="6">JCM 3346</strain>
    </source>
</reference>
<comment type="subcellular location">
    <subcellularLocation>
        <location evidence="1">Bacterial flagellum</location>
    </subcellularLocation>
</comment>
<gene>
    <name evidence="6" type="primary">flgL</name>
    <name evidence="6" type="ORF">GCM10010196_10080</name>
</gene>
<dbReference type="InterPro" id="IPR001029">
    <property type="entry name" value="Flagellin_N"/>
</dbReference>